<evidence type="ECO:0000256" key="6">
    <source>
        <dbReference type="SAM" id="SignalP"/>
    </source>
</evidence>
<dbReference type="InterPro" id="IPR036929">
    <property type="entry name" value="DsbDN_sf"/>
</dbReference>
<evidence type="ECO:0000256" key="2">
    <source>
        <dbReference type="ARBA" id="ARBA00022692"/>
    </source>
</evidence>
<feature type="non-terminal residue" evidence="9">
    <location>
        <position position="492"/>
    </location>
</feature>
<accession>A0A2A4SPK2</accession>
<evidence type="ECO:0000313" key="10">
    <source>
        <dbReference type="Proteomes" id="UP000218113"/>
    </source>
</evidence>
<dbReference type="Proteomes" id="UP000218113">
    <property type="component" value="Unassembled WGS sequence"/>
</dbReference>
<organism evidence="9 10">
    <name type="scientific">SAR324 cluster bacterium</name>
    <dbReference type="NCBI Taxonomy" id="2024889"/>
    <lineage>
        <taxon>Bacteria</taxon>
        <taxon>Deltaproteobacteria</taxon>
        <taxon>SAR324 cluster</taxon>
    </lineage>
</organism>
<protein>
    <recommendedName>
        <fullName evidence="11">Thiol:disulfide interchange protein</fullName>
    </recommendedName>
</protein>
<reference evidence="10" key="1">
    <citation type="submission" date="2017-08" db="EMBL/GenBank/DDBJ databases">
        <title>A dynamic microbial community with high functional redundancy inhabits the cold, oxic subseafloor aquifer.</title>
        <authorList>
            <person name="Tully B.J."/>
            <person name="Wheat C.G."/>
            <person name="Glazer B.T."/>
            <person name="Huber J.A."/>
        </authorList>
    </citation>
    <scope>NUCLEOTIDE SEQUENCE [LARGE SCALE GENOMIC DNA]</scope>
</reference>
<proteinExistence type="predicted"/>
<keyword evidence="3 5" id="KW-1133">Transmembrane helix</keyword>
<gene>
    <name evidence="9" type="ORF">COB67_13225</name>
</gene>
<evidence type="ECO:0000256" key="3">
    <source>
        <dbReference type="ARBA" id="ARBA00022989"/>
    </source>
</evidence>
<name>A0A2A4SPK2_9DELT</name>
<keyword evidence="4 5" id="KW-0472">Membrane</keyword>
<feature type="domain" description="Cytochrome C biogenesis protein transmembrane" evidence="7">
    <location>
        <begin position="205"/>
        <end position="420"/>
    </location>
</feature>
<feature type="signal peptide" evidence="6">
    <location>
        <begin position="1"/>
        <end position="27"/>
    </location>
</feature>
<dbReference type="AlphaFoldDB" id="A0A2A4SPK2"/>
<feature type="transmembrane region" description="Helical" evidence="5">
    <location>
        <begin position="437"/>
        <end position="455"/>
    </location>
</feature>
<feature type="transmembrane region" description="Helical" evidence="5">
    <location>
        <begin position="204"/>
        <end position="228"/>
    </location>
</feature>
<evidence type="ECO:0000256" key="1">
    <source>
        <dbReference type="ARBA" id="ARBA00004141"/>
    </source>
</evidence>
<comment type="caution">
    <text evidence="9">The sequence shown here is derived from an EMBL/GenBank/DDBJ whole genome shotgun (WGS) entry which is preliminary data.</text>
</comment>
<evidence type="ECO:0000313" key="9">
    <source>
        <dbReference type="EMBL" id="PCI22855.1"/>
    </source>
</evidence>
<evidence type="ECO:0008006" key="11">
    <source>
        <dbReference type="Google" id="ProtNLM"/>
    </source>
</evidence>
<evidence type="ECO:0000259" key="7">
    <source>
        <dbReference type="Pfam" id="PF02683"/>
    </source>
</evidence>
<keyword evidence="2 5" id="KW-0812">Transmembrane</keyword>
<dbReference type="Gene3D" id="2.60.40.1250">
    <property type="entry name" value="Thiol:disulfide interchange protein DsbD, N-terminal domain"/>
    <property type="match status" value="1"/>
</dbReference>
<dbReference type="GO" id="GO:0017004">
    <property type="term" value="P:cytochrome complex assembly"/>
    <property type="evidence" value="ECO:0007669"/>
    <property type="project" value="InterPro"/>
</dbReference>
<keyword evidence="6" id="KW-0732">Signal</keyword>
<evidence type="ECO:0000256" key="5">
    <source>
        <dbReference type="SAM" id="Phobius"/>
    </source>
</evidence>
<dbReference type="InterPro" id="IPR003834">
    <property type="entry name" value="Cyt_c_assmbl_TM_dom"/>
</dbReference>
<feature type="transmembrane region" description="Helical" evidence="5">
    <location>
        <begin position="467"/>
        <end position="484"/>
    </location>
</feature>
<dbReference type="GO" id="GO:0045454">
    <property type="term" value="P:cell redox homeostasis"/>
    <property type="evidence" value="ECO:0007669"/>
    <property type="project" value="TreeGrafter"/>
</dbReference>
<feature type="domain" description="Thiol:disulfide interchange protein DsbD N-terminal" evidence="8">
    <location>
        <begin position="54"/>
        <end position="168"/>
    </location>
</feature>
<feature type="chain" id="PRO_5012788559" description="Thiol:disulfide interchange protein" evidence="6">
    <location>
        <begin position="28"/>
        <end position="492"/>
    </location>
</feature>
<dbReference type="PANTHER" id="PTHR32234:SF0">
    <property type="entry name" value="THIOL:DISULFIDE INTERCHANGE PROTEIN DSBD"/>
    <property type="match status" value="1"/>
</dbReference>
<dbReference type="Pfam" id="PF11412">
    <property type="entry name" value="DsbD_N"/>
    <property type="match status" value="1"/>
</dbReference>
<feature type="transmembrane region" description="Helical" evidence="5">
    <location>
        <begin position="285"/>
        <end position="309"/>
    </location>
</feature>
<feature type="transmembrane region" description="Helical" evidence="5">
    <location>
        <begin position="249"/>
        <end position="273"/>
    </location>
</feature>
<feature type="transmembrane region" description="Helical" evidence="5">
    <location>
        <begin position="330"/>
        <end position="355"/>
    </location>
</feature>
<dbReference type="InterPro" id="IPR028250">
    <property type="entry name" value="DsbDN"/>
</dbReference>
<feature type="transmembrane region" description="Helical" evidence="5">
    <location>
        <begin position="361"/>
        <end position="384"/>
    </location>
</feature>
<dbReference type="PANTHER" id="PTHR32234">
    <property type="entry name" value="THIOL:DISULFIDE INTERCHANGE PROTEIN DSBD"/>
    <property type="match status" value="1"/>
</dbReference>
<evidence type="ECO:0000259" key="8">
    <source>
        <dbReference type="Pfam" id="PF11412"/>
    </source>
</evidence>
<dbReference type="Pfam" id="PF02683">
    <property type="entry name" value="DsbD_TM"/>
    <property type="match status" value="1"/>
</dbReference>
<dbReference type="EMBL" id="NVSR01000154">
    <property type="protein sequence ID" value="PCI22855.1"/>
    <property type="molecule type" value="Genomic_DNA"/>
</dbReference>
<evidence type="ECO:0000256" key="4">
    <source>
        <dbReference type="ARBA" id="ARBA00023136"/>
    </source>
</evidence>
<dbReference type="GO" id="GO:0015035">
    <property type="term" value="F:protein-disulfide reductase activity"/>
    <property type="evidence" value="ECO:0007669"/>
    <property type="project" value="TreeGrafter"/>
</dbReference>
<sequence>MRKTSTKPQWLLIAIFLTFFLPSGAWALDENGIPEPGEIIAEISSTLHPATLRRGENVRVNVQVKIIPGWHIYSVIAQGDDAPPPSDVSLLDSPLIEDGPAYETRPINDFDPVIGMKLSYHKGKAILYRNLKVPDDLELGNYQANVQVRFQTCSDRLCLPPEVKVVSLDYTIEEGPVRAEYQYADRSIDNLPSQGMNHLTDGGLWSFIALAALMGLASLITPCVFPMIPITVSFFSKQAEGKRSTLIKLATIFALGIILTYTGTGLLLSAIFGAGSALQLATNPYVNLVIGIVFILFAFSLMGLFEITIPGGVQGYFDQKARKLGGVPGVLLMGFTFTLTAFTCTVQFVGTMLIAAAQGEWIWPVLGMLVFSSVFAFPFFLLALAPRLIKKMQGKSGAWLGRSKVVLGVLELMASIKFLSNADLVWQTDLISRNTAILVWLILLACIIFYLVWTALRPKFNKSISQWVSVLTFMVLFILLGRGYNDQSLGSL</sequence>
<comment type="subcellular location">
    <subcellularLocation>
        <location evidence="1">Membrane</location>
        <topology evidence="1">Multi-pass membrane protein</topology>
    </subcellularLocation>
</comment>
<dbReference type="GO" id="GO:0016020">
    <property type="term" value="C:membrane"/>
    <property type="evidence" value="ECO:0007669"/>
    <property type="project" value="UniProtKB-SubCell"/>
</dbReference>